<evidence type="ECO:0000256" key="1">
    <source>
        <dbReference type="SAM" id="MobiDB-lite"/>
    </source>
</evidence>
<proteinExistence type="predicted"/>
<dbReference type="Proteomes" id="UP001596145">
    <property type="component" value="Unassembled WGS sequence"/>
</dbReference>
<sequence length="74" mass="8138">MTSESTPRNEKDPVAESGSLVVARASERPAGREEPARGRRERSERLLGNLRFPVEGEATCQRSRRVAETEAGEA</sequence>
<keyword evidence="3" id="KW-1185">Reference proteome</keyword>
<organism evidence="2 3">
    <name type="scientific">Halorubrum glutamatedens</name>
    <dbReference type="NCBI Taxonomy" id="2707018"/>
    <lineage>
        <taxon>Archaea</taxon>
        <taxon>Methanobacteriati</taxon>
        <taxon>Methanobacteriota</taxon>
        <taxon>Stenosarchaea group</taxon>
        <taxon>Halobacteria</taxon>
        <taxon>Halobacteriales</taxon>
        <taxon>Haloferacaceae</taxon>
        <taxon>Halorubrum</taxon>
    </lineage>
</organism>
<dbReference type="EMBL" id="JBHSKV010000008">
    <property type="protein sequence ID" value="MFC5134332.1"/>
    <property type="molecule type" value="Genomic_DNA"/>
</dbReference>
<feature type="region of interest" description="Disordered" evidence="1">
    <location>
        <begin position="1"/>
        <end position="48"/>
    </location>
</feature>
<reference evidence="2 3" key="1">
    <citation type="journal article" date="2019" name="Int. J. Syst. Evol. Microbiol.">
        <title>The Global Catalogue of Microorganisms (GCM) 10K type strain sequencing project: providing services to taxonomists for standard genome sequencing and annotation.</title>
        <authorList>
            <consortium name="The Broad Institute Genomics Platform"/>
            <consortium name="The Broad Institute Genome Sequencing Center for Infectious Disease"/>
            <person name="Wu L."/>
            <person name="Ma J."/>
        </authorList>
    </citation>
    <scope>NUCLEOTIDE SEQUENCE [LARGE SCALE GENOMIC DNA]</scope>
    <source>
        <strain evidence="2 3">CGMCC 1.16026</strain>
    </source>
</reference>
<evidence type="ECO:0000313" key="2">
    <source>
        <dbReference type="EMBL" id="MFC5134332.1"/>
    </source>
</evidence>
<feature type="compositionally biased region" description="Basic and acidic residues" evidence="1">
    <location>
        <begin position="25"/>
        <end position="45"/>
    </location>
</feature>
<comment type="caution">
    <text evidence="2">The sequence shown here is derived from an EMBL/GenBank/DDBJ whole genome shotgun (WGS) entry which is preliminary data.</text>
</comment>
<dbReference type="AlphaFoldDB" id="A0ABD5QQ75"/>
<protein>
    <submittedName>
        <fullName evidence="2">Uncharacterized protein</fullName>
    </submittedName>
</protein>
<name>A0ABD5QQ75_9EURY</name>
<gene>
    <name evidence="2" type="ORF">ACFPJA_06320</name>
</gene>
<dbReference type="RefSeq" id="WP_136516494.1">
    <property type="nucleotide sequence ID" value="NZ_JBHSKV010000008.1"/>
</dbReference>
<accession>A0ABD5QQ75</accession>
<evidence type="ECO:0000313" key="3">
    <source>
        <dbReference type="Proteomes" id="UP001596145"/>
    </source>
</evidence>